<reference evidence="2" key="1">
    <citation type="submission" date="2025-08" db="UniProtKB">
        <authorList>
            <consortium name="RefSeq"/>
        </authorList>
    </citation>
    <scope>IDENTIFICATION</scope>
    <source>
        <tissue evidence="2">Whole organism</tissue>
    </source>
</reference>
<sequence>MAHHMIGQSAVCNILNSSPFRFGNLKLDVWTNNQWKENSIIYRIPKAYCSTVRSNFPGLYETFYQASAWSKGLCTFLKKTYTMDNTPINWTLPNFPLLPYGRYKCTSTVWSPKKVKEACFVFELIIVPRL</sequence>
<dbReference type="Proteomes" id="UP000504606">
    <property type="component" value="Unplaced"/>
</dbReference>
<dbReference type="KEGG" id="foc:127749684"/>
<organism evidence="1 2">
    <name type="scientific">Frankliniella occidentalis</name>
    <name type="common">Western flower thrips</name>
    <name type="synonym">Euthrips occidentalis</name>
    <dbReference type="NCBI Taxonomy" id="133901"/>
    <lineage>
        <taxon>Eukaryota</taxon>
        <taxon>Metazoa</taxon>
        <taxon>Ecdysozoa</taxon>
        <taxon>Arthropoda</taxon>
        <taxon>Hexapoda</taxon>
        <taxon>Insecta</taxon>
        <taxon>Pterygota</taxon>
        <taxon>Neoptera</taxon>
        <taxon>Paraneoptera</taxon>
        <taxon>Thysanoptera</taxon>
        <taxon>Terebrantia</taxon>
        <taxon>Thripoidea</taxon>
        <taxon>Thripidae</taxon>
        <taxon>Frankliniella</taxon>
    </lineage>
</organism>
<dbReference type="GeneID" id="127749684"/>
<evidence type="ECO:0000313" key="1">
    <source>
        <dbReference type="Proteomes" id="UP000504606"/>
    </source>
</evidence>
<accession>A0A9C6WYU5</accession>
<evidence type="ECO:0000313" key="2">
    <source>
        <dbReference type="RefSeq" id="XP_052124804.1"/>
    </source>
</evidence>
<dbReference type="AlphaFoldDB" id="A0A9C6WYU5"/>
<gene>
    <name evidence="2" type="primary">LOC127749684</name>
</gene>
<proteinExistence type="predicted"/>
<dbReference type="OrthoDB" id="6613763at2759"/>
<dbReference type="RefSeq" id="XP_052124804.1">
    <property type="nucleotide sequence ID" value="XM_052268844.1"/>
</dbReference>
<keyword evidence="1" id="KW-1185">Reference proteome</keyword>
<name>A0A9C6WYU5_FRAOC</name>
<protein>
    <submittedName>
        <fullName evidence="2">Uncharacterized protein LOC127749684</fullName>
    </submittedName>
</protein>